<comment type="caution">
    <text evidence="10">The sequence shown here is derived from an EMBL/GenBank/DDBJ whole genome shotgun (WGS) entry which is preliminary data.</text>
</comment>
<gene>
    <name evidence="10" type="primary">CYME_CMM237C_1</name>
    <name evidence="10" type="ORF">AVEN_7275_1</name>
</gene>
<dbReference type="EMBL" id="BGPR01002429">
    <property type="protein sequence ID" value="GBM73291.1"/>
    <property type="molecule type" value="Genomic_DNA"/>
</dbReference>
<keyword evidence="3" id="KW-0963">Cytoplasm</keyword>
<evidence type="ECO:0000256" key="8">
    <source>
        <dbReference type="ARBA" id="ARBA00049360"/>
    </source>
</evidence>
<dbReference type="PRINTS" id="PR00190">
    <property type="entry name" value="ACTIN"/>
</dbReference>
<organism evidence="10 11">
    <name type="scientific">Araneus ventricosus</name>
    <name type="common">Orbweaver spider</name>
    <name type="synonym">Epeira ventricosa</name>
    <dbReference type="NCBI Taxonomy" id="182803"/>
    <lineage>
        <taxon>Eukaryota</taxon>
        <taxon>Metazoa</taxon>
        <taxon>Ecdysozoa</taxon>
        <taxon>Arthropoda</taxon>
        <taxon>Chelicerata</taxon>
        <taxon>Arachnida</taxon>
        <taxon>Araneae</taxon>
        <taxon>Araneomorphae</taxon>
        <taxon>Entelegynae</taxon>
        <taxon>Araneoidea</taxon>
        <taxon>Araneidae</taxon>
        <taxon>Araneus</taxon>
    </lineage>
</organism>
<dbReference type="Proteomes" id="UP000499080">
    <property type="component" value="Unassembled WGS sequence"/>
</dbReference>
<comment type="similarity">
    <text evidence="2 9">Belongs to the actin family.</text>
</comment>
<dbReference type="SMART" id="SM00268">
    <property type="entry name" value="ACTIN"/>
    <property type="match status" value="1"/>
</dbReference>
<comment type="subcellular location">
    <subcellularLocation>
        <location evidence="1">Cytoplasm</location>
        <location evidence="1">Cytoskeleton</location>
    </subcellularLocation>
</comment>
<evidence type="ECO:0000256" key="1">
    <source>
        <dbReference type="ARBA" id="ARBA00004245"/>
    </source>
</evidence>
<dbReference type="Gene3D" id="3.30.420.40">
    <property type="match status" value="2"/>
</dbReference>
<name>A0A4Y2I6C1_ARAVE</name>
<evidence type="ECO:0000256" key="6">
    <source>
        <dbReference type="ARBA" id="ARBA00022840"/>
    </source>
</evidence>
<dbReference type="FunFam" id="3.30.420.40:FF:000148">
    <property type="entry name" value="Actin, alpha skeletal muscle"/>
    <property type="match status" value="1"/>
</dbReference>
<evidence type="ECO:0000256" key="5">
    <source>
        <dbReference type="ARBA" id="ARBA00022801"/>
    </source>
</evidence>
<dbReference type="InterPro" id="IPR004000">
    <property type="entry name" value="Actin"/>
</dbReference>
<keyword evidence="5" id="KW-0378">Hydrolase</keyword>
<dbReference type="CDD" id="cd13397">
    <property type="entry name" value="ASKHA_NBD_actin_Arp-T1-3"/>
    <property type="match status" value="1"/>
</dbReference>
<dbReference type="Gene3D" id="3.90.640.10">
    <property type="entry name" value="Actin, Chain A, domain 4"/>
    <property type="match status" value="1"/>
</dbReference>
<evidence type="ECO:0000256" key="2">
    <source>
        <dbReference type="ARBA" id="ARBA00006752"/>
    </source>
</evidence>
<dbReference type="GO" id="GO:0005856">
    <property type="term" value="C:cytoskeleton"/>
    <property type="evidence" value="ECO:0007669"/>
    <property type="project" value="UniProtKB-SubCell"/>
</dbReference>
<accession>A0A4Y2I6C1</accession>
<dbReference type="FunFam" id="3.90.640.10:FF:000047">
    <property type="entry name" value="Actin, alpha skeletal muscle"/>
    <property type="match status" value="1"/>
</dbReference>
<protein>
    <submittedName>
        <fullName evidence="10">Actin</fullName>
    </submittedName>
</protein>
<evidence type="ECO:0000256" key="4">
    <source>
        <dbReference type="ARBA" id="ARBA00022741"/>
    </source>
</evidence>
<keyword evidence="6" id="KW-0067">ATP-binding</keyword>
<evidence type="ECO:0000313" key="11">
    <source>
        <dbReference type="Proteomes" id="UP000499080"/>
    </source>
</evidence>
<dbReference type="GO" id="GO:0016787">
    <property type="term" value="F:hydrolase activity"/>
    <property type="evidence" value="ECO:0007669"/>
    <property type="project" value="UniProtKB-KW"/>
</dbReference>
<evidence type="ECO:0000256" key="7">
    <source>
        <dbReference type="ARBA" id="ARBA00023212"/>
    </source>
</evidence>
<dbReference type="SUPFAM" id="SSF53067">
    <property type="entry name" value="Actin-like ATPase domain"/>
    <property type="match status" value="2"/>
</dbReference>
<proteinExistence type="inferred from homology"/>
<evidence type="ECO:0000256" key="3">
    <source>
        <dbReference type="ARBA" id="ARBA00022490"/>
    </source>
</evidence>
<evidence type="ECO:0000313" key="10">
    <source>
        <dbReference type="EMBL" id="GBM73291.1"/>
    </source>
</evidence>
<evidence type="ECO:0000256" key="9">
    <source>
        <dbReference type="RuleBase" id="RU000487"/>
    </source>
</evidence>
<dbReference type="OrthoDB" id="6409803at2759"/>
<dbReference type="InterPro" id="IPR043129">
    <property type="entry name" value="ATPase_NBD"/>
</dbReference>
<sequence>MDKRLKTGTLKRLASRTEIRSTDLAAMEILWISKMIIMKCKGRLIGLFSVIVIDNGTGFVKAGFAGDSFPKVEFPSVVGRPRYIPVVAGLKYRSLYVGGSAQARRGILSLTYPIRQGIVYDWKDLETIWDHTFHHLLEVDPTEHAVIVSEAPKNPLRNRELMLEILFEKFGCPGAFVAIQAVLALYTGGRTTGIVLDSGDGVSHAVPVYEGYAIHHAISRLEYAGRALTDYLSQLLTERGYYFTSSAEVEIVRDIKERLCFISKDFVADMKACAKDPSTYDRTYELPDGQVLTVGSERFRCPEVLFRPSFLNLDGPGFQGSLYDSVMKCDVDIRRDILENVLLSGGNTLFPGIAERLQNELQDLCSSRVRVWAPAERRYAVWLGGSILGSLSTFKEICITKSEYEDYGPKIVHRKCF</sequence>
<dbReference type="PANTHER" id="PTHR11937">
    <property type="entry name" value="ACTIN"/>
    <property type="match status" value="1"/>
</dbReference>
<comment type="catalytic activity">
    <reaction evidence="8">
        <text>ATP + H2O = ADP + phosphate + H(+)</text>
        <dbReference type="Rhea" id="RHEA:13065"/>
        <dbReference type="ChEBI" id="CHEBI:15377"/>
        <dbReference type="ChEBI" id="CHEBI:15378"/>
        <dbReference type="ChEBI" id="CHEBI:30616"/>
        <dbReference type="ChEBI" id="CHEBI:43474"/>
        <dbReference type="ChEBI" id="CHEBI:456216"/>
    </reaction>
</comment>
<dbReference type="GO" id="GO:0005524">
    <property type="term" value="F:ATP binding"/>
    <property type="evidence" value="ECO:0007669"/>
    <property type="project" value="UniProtKB-KW"/>
</dbReference>
<keyword evidence="7" id="KW-0206">Cytoskeleton</keyword>
<dbReference type="AlphaFoldDB" id="A0A4Y2I6C1"/>
<reference evidence="10 11" key="1">
    <citation type="journal article" date="2019" name="Sci. Rep.">
        <title>Orb-weaving spider Araneus ventricosus genome elucidates the spidroin gene catalogue.</title>
        <authorList>
            <person name="Kono N."/>
            <person name="Nakamura H."/>
            <person name="Ohtoshi R."/>
            <person name="Moran D.A.P."/>
            <person name="Shinohara A."/>
            <person name="Yoshida Y."/>
            <person name="Fujiwara M."/>
            <person name="Mori M."/>
            <person name="Tomita M."/>
            <person name="Arakawa K."/>
        </authorList>
    </citation>
    <scope>NUCLEOTIDE SEQUENCE [LARGE SCALE GENOMIC DNA]</scope>
</reference>
<dbReference type="Pfam" id="PF00022">
    <property type="entry name" value="Actin"/>
    <property type="match status" value="1"/>
</dbReference>
<keyword evidence="11" id="KW-1185">Reference proteome</keyword>
<keyword evidence="4" id="KW-0547">Nucleotide-binding</keyword>